<evidence type="ECO:0000313" key="4">
    <source>
        <dbReference type="Proteomes" id="UP001357485"/>
    </source>
</evidence>
<accession>A0ABR0LXY0</accession>
<feature type="region of interest" description="Disordered" evidence="2">
    <location>
        <begin position="218"/>
        <end position="273"/>
    </location>
</feature>
<dbReference type="Proteomes" id="UP001357485">
    <property type="component" value="Unassembled WGS sequence"/>
</dbReference>
<evidence type="ECO:0000256" key="1">
    <source>
        <dbReference type="SAM" id="Coils"/>
    </source>
</evidence>
<gene>
    <name evidence="3" type="ORF">LTR16_003666</name>
</gene>
<evidence type="ECO:0000256" key="2">
    <source>
        <dbReference type="SAM" id="MobiDB-lite"/>
    </source>
</evidence>
<comment type="caution">
    <text evidence="3">The sequence shown here is derived from an EMBL/GenBank/DDBJ whole genome shotgun (WGS) entry which is preliminary data.</text>
</comment>
<keyword evidence="4" id="KW-1185">Reference proteome</keyword>
<feature type="compositionally biased region" description="Polar residues" evidence="2">
    <location>
        <begin position="223"/>
        <end position="248"/>
    </location>
</feature>
<feature type="coiled-coil region" evidence="1">
    <location>
        <begin position="561"/>
        <end position="588"/>
    </location>
</feature>
<evidence type="ECO:0000313" key="3">
    <source>
        <dbReference type="EMBL" id="KAK5256264.1"/>
    </source>
</evidence>
<dbReference type="EMBL" id="JAVRRA010008614">
    <property type="protein sequence ID" value="KAK5256264.1"/>
    <property type="molecule type" value="Genomic_DNA"/>
</dbReference>
<sequence length="621" mass="67558">MQRRPSVKPITHQTITGWEVHTAEGICASRVTPSTSVLGHDKPEQGESRRLTLPLQAPDDFGACLIQSVSRDAPQGLSNGLNVSSLPVEGIVDLDESGESTEDVFARMSSQFCEFERLLDVGQRMCASIEQTVLFPNTSMSEADFLQHGGSELADDHLGLIPLYHSVDNPLRDLEAVLRATDREIELLDLWSARHGDAESQLGPLQVSQDRRQVHFAKEDGTSGRNSESSHLTQRNGSSFSEPATSPATPIIQGSLKPHFPRSQINPFPSSSCANTIPESRTLINPFSSSSFENTVLESGRFSSSNISSSQPEVSTAEDIATMANFDVTFDAGAMHFDEGMMGSTFTQSFMNDDFNHPSTVDCNIFSSDAMADIDAYLDRPKLGAASSTPQQETGTTSAGAINFDFDFDVTNPSDPLTLEANANFDGNETDFNGSAVNFNGNNMSPSVYVQPQANTNFNHDEMMAAVLTHNTTSCFPTPPSTLLTPAQVQDQCTAAFTAGQNSTRRIVDEKDKHIARQAAHLQAILKQQSHMGAQNRHVLFEIKRRHAVVAAQLGGAMQLVQKAAADRDAARAEAQRWNADAKRCKAEAQMWKAECGRLAAQLDRKDAEAAQRIDSLFGDE</sequence>
<keyword evidence="1" id="KW-0175">Coiled coil</keyword>
<protein>
    <submittedName>
        <fullName evidence="3">Uncharacterized protein</fullName>
    </submittedName>
</protein>
<feature type="compositionally biased region" description="Polar residues" evidence="2">
    <location>
        <begin position="263"/>
        <end position="273"/>
    </location>
</feature>
<proteinExistence type="predicted"/>
<organism evidence="3 4">
    <name type="scientific">Cryomyces antarcticus</name>
    <dbReference type="NCBI Taxonomy" id="329879"/>
    <lineage>
        <taxon>Eukaryota</taxon>
        <taxon>Fungi</taxon>
        <taxon>Dikarya</taxon>
        <taxon>Ascomycota</taxon>
        <taxon>Pezizomycotina</taxon>
        <taxon>Dothideomycetes</taxon>
        <taxon>Dothideomycetes incertae sedis</taxon>
        <taxon>Cryomyces</taxon>
    </lineage>
</organism>
<name>A0ABR0LXY0_9PEZI</name>
<reference evidence="3 4" key="1">
    <citation type="submission" date="2023-08" db="EMBL/GenBank/DDBJ databases">
        <title>Black Yeasts Isolated from many extreme environments.</title>
        <authorList>
            <person name="Coleine C."/>
            <person name="Stajich J.E."/>
            <person name="Selbmann L."/>
        </authorList>
    </citation>
    <scope>NUCLEOTIDE SEQUENCE [LARGE SCALE GENOMIC DNA]</scope>
    <source>
        <strain evidence="3 4">CCFEE 536</strain>
    </source>
</reference>